<reference evidence="7" key="1">
    <citation type="submission" date="2021-08" db="EMBL/GenBank/DDBJ databases">
        <title>WGS assembly of Ceratopteris richardii.</title>
        <authorList>
            <person name="Marchant D.B."/>
            <person name="Chen G."/>
            <person name="Jenkins J."/>
            <person name="Shu S."/>
            <person name="Leebens-Mack J."/>
            <person name="Grimwood J."/>
            <person name="Schmutz J."/>
            <person name="Soltis P."/>
            <person name="Soltis D."/>
            <person name="Chen Z.-H."/>
        </authorList>
    </citation>
    <scope>NUCLEOTIDE SEQUENCE</scope>
    <source>
        <strain evidence="7">Whitten #5841</strain>
        <tissue evidence="7">Leaf</tissue>
    </source>
</reference>
<organism evidence="7 8">
    <name type="scientific">Ceratopteris richardii</name>
    <name type="common">Triangle waterfern</name>
    <dbReference type="NCBI Taxonomy" id="49495"/>
    <lineage>
        <taxon>Eukaryota</taxon>
        <taxon>Viridiplantae</taxon>
        <taxon>Streptophyta</taxon>
        <taxon>Embryophyta</taxon>
        <taxon>Tracheophyta</taxon>
        <taxon>Polypodiopsida</taxon>
        <taxon>Polypodiidae</taxon>
        <taxon>Polypodiales</taxon>
        <taxon>Pteridineae</taxon>
        <taxon>Pteridaceae</taxon>
        <taxon>Parkerioideae</taxon>
        <taxon>Ceratopteris</taxon>
    </lineage>
</organism>
<keyword evidence="2" id="KW-0132">Cell division</keyword>
<dbReference type="InterPro" id="IPR006671">
    <property type="entry name" value="Cyclin_N"/>
</dbReference>
<dbReference type="AlphaFoldDB" id="A0A8T2Q966"/>
<evidence type="ECO:0000313" key="8">
    <source>
        <dbReference type="Proteomes" id="UP000825935"/>
    </source>
</evidence>
<evidence type="ECO:0000313" key="7">
    <source>
        <dbReference type="EMBL" id="KAH7280196.1"/>
    </source>
</evidence>
<evidence type="ECO:0000256" key="1">
    <source>
        <dbReference type="ARBA" id="ARBA00009065"/>
    </source>
</evidence>
<dbReference type="SUPFAM" id="SSF47954">
    <property type="entry name" value="Cyclin-like"/>
    <property type="match status" value="1"/>
</dbReference>
<keyword evidence="8" id="KW-1185">Reference proteome</keyword>
<evidence type="ECO:0000256" key="4">
    <source>
        <dbReference type="ARBA" id="ARBA00023306"/>
    </source>
</evidence>
<comment type="similarity">
    <text evidence="1">Belongs to the cyclin family. Cyclin D subfamily.</text>
</comment>
<gene>
    <name evidence="7" type="ORF">KP509_37G055700</name>
</gene>
<keyword evidence="4" id="KW-0131">Cell cycle</keyword>
<comment type="caution">
    <text evidence="7">The sequence shown here is derived from an EMBL/GenBank/DDBJ whole genome shotgun (WGS) entry which is preliminary data.</text>
</comment>
<dbReference type="CDD" id="cd20543">
    <property type="entry name" value="CYCLIN_AtCycD-like_rpt1"/>
    <property type="match status" value="1"/>
</dbReference>
<dbReference type="InterPro" id="IPR039361">
    <property type="entry name" value="Cyclin"/>
</dbReference>
<dbReference type="InterPro" id="IPR048258">
    <property type="entry name" value="Cyclins_cyclin-box"/>
</dbReference>
<proteinExistence type="inferred from homology"/>
<dbReference type="Proteomes" id="UP000825935">
    <property type="component" value="Chromosome 37"/>
</dbReference>
<dbReference type="PANTHER" id="PTHR10177">
    <property type="entry name" value="CYCLINS"/>
    <property type="match status" value="1"/>
</dbReference>
<evidence type="ECO:0000256" key="5">
    <source>
        <dbReference type="RuleBase" id="RU000383"/>
    </source>
</evidence>
<dbReference type="GO" id="GO:0051301">
    <property type="term" value="P:cell division"/>
    <property type="evidence" value="ECO:0007669"/>
    <property type="project" value="UniProtKB-KW"/>
</dbReference>
<dbReference type="CDD" id="cd20544">
    <property type="entry name" value="CYCLIN_AtCycD-like_rpt2"/>
    <property type="match status" value="1"/>
</dbReference>
<dbReference type="InterPro" id="IPR036915">
    <property type="entry name" value="Cyclin-like_sf"/>
</dbReference>
<feature type="domain" description="Cyclin-like" evidence="6">
    <location>
        <begin position="164"/>
        <end position="252"/>
    </location>
</feature>
<dbReference type="Pfam" id="PF00134">
    <property type="entry name" value="Cyclin_N"/>
    <property type="match status" value="1"/>
</dbReference>
<evidence type="ECO:0000259" key="6">
    <source>
        <dbReference type="SMART" id="SM00385"/>
    </source>
</evidence>
<evidence type="ECO:0000256" key="2">
    <source>
        <dbReference type="ARBA" id="ARBA00022618"/>
    </source>
</evidence>
<dbReference type="Gene3D" id="1.10.472.10">
    <property type="entry name" value="Cyclin-like"/>
    <property type="match status" value="2"/>
</dbReference>
<dbReference type="OrthoDB" id="5590282at2759"/>
<protein>
    <recommendedName>
        <fullName evidence="6">Cyclin-like domain-containing protein</fullName>
    </recommendedName>
</protein>
<dbReference type="PROSITE" id="PS00292">
    <property type="entry name" value="CYCLINS"/>
    <property type="match status" value="1"/>
</dbReference>
<dbReference type="InterPro" id="IPR013763">
    <property type="entry name" value="Cyclin-like_dom"/>
</dbReference>
<accession>A0A8T2Q966</accession>
<dbReference type="FunFam" id="1.10.472.10:FF:000060">
    <property type="entry name" value="D6-type cyclin"/>
    <property type="match status" value="1"/>
</dbReference>
<evidence type="ECO:0000256" key="3">
    <source>
        <dbReference type="ARBA" id="ARBA00023127"/>
    </source>
</evidence>
<dbReference type="EMBL" id="CM035442">
    <property type="protein sequence ID" value="KAH7280196.1"/>
    <property type="molecule type" value="Genomic_DNA"/>
</dbReference>
<dbReference type="Pfam" id="PF02984">
    <property type="entry name" value="Cyclin_C"/>
    <property type="match status" value="1"/>
</dbReference>
<name>A0A8T2Q966_CERRI</name>
<sequence length="406" mass="46497">MHWLEHRDAPREAIGLMYRLHYSIHFWGSTVLERWSFPAEFSTVLGQGSTVLERWSFPAEFSTVFVLCRLTDSCNELSSQFCASPLWIPSRSRFSDEEWHHAVFVWSAARQSARSCVPSCEEDEDEAIANLIDKENKFMCDVTEYVNLYDSNRVEIDMRTQMISWMLDVKTHYGFSSSTAFLSVSYFDRFFSKHIDSRGKAWLLQLVAVASISLAAKLEETYVPLPFELQIGDLEYVFESSTIQRMELLILSTLHWEMSFVTPFSYLHYLLHKACVHGEFCEDFIARCEKLILFSCRDLRFSGYTPSAVAIASLMHASRELPSQKHCLQRLLLSLWPAKRAEVIQWTCAMDEMLRVESLTSSKGILKNLTVPKCPKSCAVCAGAEKKDRITQSDSMCAEKAAQIGP</sequence>
<dbReference type="SMART" id="SM00385">
    <property type="entry name" value="CYCLIN"/>
    <property type="match status" value="1"/>
</dbReference>
<dbReference type="InterPro" id="IPR004367">
    <property type="entry name" value="Cyclin_C-dom"/>
</dbReference>
<keyword evidence="3 5" id="KW-0195">Cyclin</keyword>